<accession>A0AAF0AYY2</accession>
<dbReference type="AlphaFoldDB" id="A0AAF0AYY2"/>
<feature type="compositionally biased region" description="Basic and acidic residues" evidence="1">
    <location>
        <begin position="605"/>
        <end position="629"/>
    </location>
</feature>
<dbReference type="GeneID" id="80878013"/>
<dbReference type="KEGG" id="som:SOMG_04541"/>
<evidence type="ECO:0000313" key="2">
    <source>
        <dbReference type="EMBL" id="WBW74944.1"/>
    </source>
</evidence>
<feature type="region of interest" description="Disordered" evidence="1">
    <location>
        <begin position="575"/>
        <end position="717"/>
    </location>
</feature>
<dbReference type="Pfam" id="PF11957">
    <property type="entry name" value="efThoc1"/>
    <property type="match status" value="1"/>
</dbReference>
<feature type="compositionally biased region" description="Basic and acidic residues" evidence="1">
    <location>
        <begin position="670"/>
        <end position="698"/>
    </location>
</feature>
<keyword evidence="3" id="KW-1185">Reference proteome</keyword>
<name>A0AAF0AYY2_9SCHI</name>
<proteinExistence type="predicted"/>
<evidence type="ECO:0000256" key="1">
    <source>
        <dbReference type="SAM" id="MobiDB-lite"/>
    </source>
</evidence>
<sequence>MGMDVKHSLIKKFTDIYSIKNIPSFEEQPLDTNFKEFVNSEIWSKITSEFYNSLEFETAIRFRCYEIRSENQNFEENVKELFLILDLLVVLNEIDASYCDAIFPFLIIEELMDIHRLKECRKLYEYFETRSVLLDGLVSNRGRGPVLLRISNELLRRLSGQVDPALCGRIHILLSKAFAPEERSGSNFRGDFNLENPVISTKISSPNIPASDGNEASYSQKVLNIYEVFWNLQDLLVQPPKIAQDAGNMQKFLDSANAILESFEAIQKNTFFLDNPKPTIDPTSSALLPEKYTVINDNLCPNYIRSLPLFDFQLIDETFRLHFLLQAIILCDFLLDYSKERVDSRRTRPFTNKAVAPNASLSDEDEKNVSALLNRIYALLREVKNGDYVETITSVVNVENNWKSWKGYGCLSFEKPLLDKSVLDEAAAGLKKVASTPPKIRYAMGNAPLTKIWQNAGENSLEDLKKEERYRIPTPQSFFPGVKHDSAEMEDSVKEDEQEYYRQAKASKTWLAFRSAINSHLEAFEYAGLGELELLTQAIEGNATLEKPTTNINPAFDINIVEEGDEMLREKVIKEGKKQEAQEATPMDEDKGSEGKGQQLVEPATTKEEAKKPSDQEDVPTHSHRENGKENTGNENDDKKDIADDKSKSASEEESIKENVPSIETSTTTPKEETKEVQNVESSESKKRSREEGDKNEENTSSSPKRQKTEDKVGADN</sequence>
<dbReference type="GO" id="GO:0006406">
    <property type="term" value="P:mRNA export from nucleus"/>
    <property type="evidence" value="ECO:0007669"/>
    <property type="project" value="TreeGrafter"/>
</dbReference>
<protein>
    <submittedName>
        <fullName evidence="2">THO complex subunit Tho1</fullName>
    </submittedName>
</protein>
<dbReference type="InterPro" id="IPR021861">
    <property type="entry name" value="THO_THOC1"/>
</dbReference>
<feature type="compositionally biased region" description="Basic and acidic residues" evidence="1">
    <location>
        <begin position="636"/>
        <end position="657"/>
    </location>
</feature>
<dbReference type="EMBL" id="CP115613">
    <property type="protein sequence ID" value="WBW74944.1"/>
    <property type="molecule type" value="Genomic_DNA"/>
</dbReference>
<dbReference type="PANTHER" id="PTHR13265">
    <property type="entry name" value="THO COMPLEX SUBUNIT 1"/>
    <property type="match status" value="1"/>
</dbReference>
<gene>
    <name evidence="2" type="primary">tho1</name>
    <name evidence="2" type="ORF">SOMG_04541</name>
</gene>
<dbReference type="PANTHER" id="PTHR13265:SF0">
    <property type="entry name" value="HPR1"/>
    <property type="match status" value="1"/>
</dbReference>
<feature type="compositionally biased region" description="Basic and acidic residues" evidence="1">
    <location>
        <begin position="707"/>
        <end position="717"/>
    </location>
</feature>
<evidence type="ECO:0000313" key="3">
    <source>
        <dbReference type="Proteomes" id="UP001212411"/>
    </source>
</evidence>
<dbReference type="GO" id="GO:0000445">
    <property type="term" value="C:THO complex part of transcription export complex"/>
    <property type="evidence" value="ECO:0007669"/>
    <property type="project" value="TreeGrafter"/>
</dbReference>
<dbReference type="Proteomes" id="UP001212411">
    <property type="component" value="Chromosome 3"/>
</dbReference>
<dbReference type="RefSeq" id="XP_056039187.1">
    <property type="nucleotide sequence ID" value="XM_056183324.1"/>
</dbReference>
<organism evidence="2 3">
    <name type="scientific">Schizosaccharomyces osmophilus</name>
    <dbReference type="NCBI Taxonomy" id="2545709"/>
    <lineage>
        <taxon>Eukaryota</taxon>
        <taxon>Fungi</taxon>
        <taxon>Dikarya</taxon>
        <taxon>Ascomycota</taxon>
        <taxon>Taphrinomycotina</taxon>
        <taxon>Schizosaccharomycetes</taxon>
        <taxon>Schizosaccharomycetales</taxon>
        <taxon>Schizosaccharomycetaceae</taxon>
        <taxon>Schizosaccharomyces</taxon>
    </lineage>
</organism>
<reference evidence="2 3" key="1">
    <citation type="journal article" date="2023" name="G3 (Bethesda)">
        <title>A high-quality reference genome for the fission yeast Schizosaccharomyces osmophilus.</title>
        <authorList>
            <person name="Jia G.S."/>
            <person name="Zhang W.C."/>
            <person name="Liang Y."/>
            <person name="Liu X.H."/>
            <person name="Rhind N."/>
            <person name="Pidoux A."/>
            <person name="Brysch-Herzberg M."/>
            <person name="Du L.L."/>
        </authorList>
    </citation>
    <scope>NUCLEOTIDE SEQUENCE [LARGE SCALE GENOMIC DNA]</scope>
    <source>
        <strain evidence="2 3">CBS 15793</strain>
    </source>
</reference>